<dbReference type="InterPro" id="IPR039298">
    <property type="entry name" value="ACOT13"/>
</dbReference>
<accession>A0A380NIW9</accession>
<feature type="domain" description="Thioesterase" evidence="3">
    <location>
        <begin position="55"/>
        <end position="127"/>
    </location>
</feature>
<dbReference type="CDD" id="cd03443">
    <property type="entry name" value="PaaI_thioesterase"/>
    <property type="match status" value="1"/>
</dbReference>
<dbReference type="Proteomes" id="UP000255367">
    <property type="component" value="Unassembled WGS sequence"/>
</dbReference>
<dbReference type="Pfam" id="PF03061">
    <property type="entry name" value="4HBT"/>
    <property type="match status" value="1"/>
</dbReference>
<dbReference type="PANTHER" id="PTHR21660">
    <property type="entry name" value="THIOESTERASE SUPERFAMILY MEMBER-RELATED"/>
    <property type="match status" value="1"/>
</dbReference>
<dbReference type="InterPro" id="IPR029069">
    <property type="entry name" value="HotDog_dom_sf"/>
</dbReference>
<dbReference type="NCBIfam" id="TIGR00369">
    <property type="entry name" value="unchar_dom_1"/>
    <property type="match status" value="1"/>
</dbReference>
<dbReference type="SUPFAM" id="SSF54637">
    <property type="entry name" value="Thioesterase/thiol ester dehydrase-isomerase"/>
    <property type="match status" value="1"/>
</dbReference>
<dbReference type="AlphaFoldDB" id="A0A380NIW9"/>
<protein>
    <submittedName>
        <fullName evidence="4">Acyl-CoA esterase</fullName>
    </submittedName>
</protein>
<dbReference type="PANTHER" id="PTHR21660:SF1">
    <property type="entry name" value="ACYL-COENZYME A THIOESTERASE 13"/>
    <property type="match status" value="1"/>
</dbReference>
<dbReference type="InterPro" id="IPR006683">
    <property type="entry name" value="Thioestr_dom"/>
</dbReference>
<dbReference type="RefSeq" id="WP_115309916.1">
    <property type="nucleotide sequence ID" value="NZ_UHIO01000001.1"/>
</dbReference>
<dbReference type="GO" id="GO:0047617">
    <property type="term" value="F:fatty acyl-CoA hydrolase activity"/>
    <property type="evidence" value="ECO:0007669"/>
    <property type="project" value="InterPro"/>
</dbReference>
<keyword evidence="2" id="KW-0378">Hydrolase</keyword>
<evidence type="ECO:0000313" key="5">
    <source>
        <dbReference type="Proteomes" id="UP000255367"/>
    </source>
</evidence>
<comment type="similarity">
    <text evidence="1">Belongs to the thioesterase PaaI family.</text>
</comment>
<evidence type="ECO:0000259" key="3">
    <source>
        <dbReference type="Pfam" id="PF03061"/>
    </source>
</evidence>
<evidence type="ECO:0000313" key="4">
    <source>
        <dbReference type="EMBL" id="SUP41844.1"/>
    </source>
</evidence>
<keyword evidence="5" id="KW-1185">Reference proteome</keyword>
<gene>
    <name evidence="4" type="ORF">NCTC12020_00688</name>
</gene>
<organism evidence="4 5">
    <name type="scientific">Veillonella criceti</name>
    <dbReference type="NCBI Taxonomy" id="103891"/>
    <lineage>
        <taxon>Bacteria</taxon>
        <taxon>Bacillati</taxon>
        <taxon>Bacillota</taxon>
        <taxon>Negativicutes</taxon>
        <taxon>Veillonellales</taxon>
        <taxon>Veillonellaceae</taxon>
        <taxon>Veillonella</taxon>
    </lineage>
</organism>
<sequence length="150" mass="16933">MSKKQEMRTLVDFFDHMCHDHTFDWSQYVRVTGGDPGHLEMTFFSDAVKHGNFIGNIHGGVYMSFADTVMGVACFTLGKRVVTLEMKGNFVKGVKAGQRLRAVANVEHNGNHTMVTTGRIYNDMGELVYMSTGTFYVIDGFELPDLPWRL</sequence>
<reference evidence="4 5" key="1">
    <citation type="submission" date="2018-06" db="EMBL/GenBank/DDBJ databases">
        <authorList>
            <consortium name="Pathogen Informatics"/>
            <person name="Doyle S."/>
        </authorList>
    </citation>
    <scope>NUCLEOTIDE SEQUENCE [LARGE SCALE GENOMIC DNA]</scope>
    <source>
        <strain evidence="4 5">NCTC12020</strain>
    </source>
</reference>
<evidence type="ECO:0000256" key="1">
    <source>
        <dbReference type="ARBA" id="ARBA00008324"/>
    </source>
</evidence>
<dbReference type="Gene3D" id="3.10.129.10">
    <property type="entry name" value="Hotdog Thioesterase"/>
    <property type="match status" value="1"/>
</dbReference>
<proteinExistence type="inferred from homology"/>
<evidence type="ECO:0000256" key="2">
    <source>
        <dbReference type="ARBA" id="ARBA00022801"/>
    </source>
</evidence>
<dbReference type="EMBL" id="UHIO01000001">
    <property type="protein sequence ID" value="SUP41844.1"/>
    <property type="molecule type" value="Genomic_DNA"/>
</dbReference>
<dbReference type="InterPro" id="IPR003736">
    <property type="entry name" value="PAAI_dom"/>
</dbReference>
<dbReference type="OrthoDB" id="328435at2"/>
<name>A0A380NIW9_9FIRM</name>